<dbReference type="Gene3D" id="2.80.10.50">
    <property type="match status" value="3"/>
</dbReference>
<keyword evidence="4" id="KW-1185">Reference proteome</keyword>
<proteinExistence type="predicted"/>
<evidence type="ECO:0000313" key="3">
    <source>
        <dbReference type="EMBL" id="KAB1990854.1"/>
    </source>
</evidence>
<dbReference type="EMBL" id="WBKG01000001">
    <property type="protein sequence ID" value="KAB1990854.1"/>
    <property type="molecule type" value="Genomic_DNA"/>
</dbReference>
<comment type="caution">
    <text evidence="3">The sequence shown here is derived from an EMBL/GenBank/DDBJ whole genome shotgun (WGS) entry which is preliminary data.</text>
</comment>
<dbReference type="Pfam" id="PF14200">
    <property type="entry name" value="RicinB_lectin_2"/>
    <property type="match status" value="2"/>
</dbReference>
<reference evidence="3 4" key="1">
    <citation type="submission" date="2019-09" db="EMBL/GenBank/DDBJ databases">
        <title>Isolation and identification of active actinomycetes.</title>
        <authorList>
            <person name="Yu Z."/>
            <person name="Han C."/>
            <person name="Yu B."/>
        </authorList>
    </citation>
    <scope>NUCLEOTIDE SEQUENCE [LARGE SCALE GENOMIC DNA]</scope>
    <source>
        <strain evidence="3 4">NEAU-H2</strain>
    </source>
</reference>
<dbReference type="InterPro" id="IPR000772">
    <property type="entry name" value="Ricin_B_lectin"/>
</dbReference>
<feature type="chain" id="PRO_5029806750" evidence="1">
    <location>
        <begin position="33"/>
        <end position="172"/>
    </location>
</feature>
<dbReference type="InterPro" id="IPR035992">
    <property type="entry name" value="Ricin_B-like_lectins"/>
</dbReference>
<dbReference type="CDD" id="cd00161">
    <property type="entry name" value="beta-trefoil_Ricin-like"/>
    <property type="match status" value="1"/>
</dbReference>
<protein>
    <submittedName>
        <fullName evidence="3">Ricin-type beta-trefoil lectin domain protein</fullName>
    </submittedName>
</protein>
<dbReference type="SUPFAM" id="SSF50370">
    <property type="entry name" value="Ricin B-like lectins"/>
    <property type="match status" value="1"/>
</dbReference>
<accession>A0A7J5DPZ3</accession>
<dbReference type="AlphaFoldDB" id="A0A7J5DPZ3"/>
<dbReference type="SMART" id="SM00458">
    <property type="entry name" value="RICIN"/>
    <property type="match status" value="1"/>
</dbReference>
<name>A0A7J5DPZ3_9ACTN</name>
<dbReference type="Proteomes" id="UP000442990">
    <property type="component" value="Unassembled WGS sequence"/>
</dbReference>
<evidence type="ECO:0000259" key="2">
    <source>
        <dbReference type="SMART" id="SM00458"/>
    </source>
</evidence>
<dbReference type="PROSITE" id="PS50231">
    <property type="entry name" value="RICIN_B_LECTIN"/>
    <property type="match status" value="1"/>
</dbReference>
<organism evidence="3 4">
    <name type="scientific">Streptomyces triticiradicis</name>
    <dbReference type="NCBI Taxonomy" id="2651189"/>
    <lineage>
        <taxon>Bacteria</taxon>
        <taxon>Bacillati</taxon>
        <taxon>Actinomycetota</taxon>
        <taxon>Actinomycetes</taxon>
        <taxon>Kitasatosporales</taxon>
        <taxon>Streptomycetaceae</taxon>
        <taxon>Streptomyces</taxon>
    </lineage>
</organism>
<evidence type="ECO:0000313" key="4">
    <source>
        <dbReference type="Proteomes" id="UP000442990"/>
    </source>
</evidence>
<keyword evidence="3" id="KW-0430">Lectin</keyword>
<keyword evidence="1" id="KW-0732">Signal</keyword>
<feature type="domain" description="Ricin B lectin" evidence="2">
    <location>
        <begin position="33"/>
        <end position="172"/>
    </location>
</feature>
<evidence type="ECO:0000256" key="1">
    <source>
        <dbReference type="SAM" id="SignalP"/>
    </source>
</evidence>
<feature type="signal peptide" evidence="1">
    <location>
        <begin position="1"/>
        <end position="32"/>
    </location>
</feature>
<gene>
    <name evidence="3" type="ORF">F8144_02770</name>
</gene>
<dbReference type="GO" id="GO:0030246">
    <property type="term" value="F:carbohydrate binding"/>
    <property type="evidence" value="ECO:0007669"/>
    <property type="project" value="UniProtKB-KW"/>
</dbReference>
<sequence>MKSGVKATLRAGSVAFCATLAVTFAGAGPASAAPYNTFLVNAASGKCLEVPWGNYDNGAPVQQWGCNWGDNQKWAVYPTADGYSMIVNVQTGKCLEVADWRTDQGAPVRQWECTNGANQHWVVSGKDANNQVTVRNRNSWMVIDDPGASGANGTQMIQWKYNYGANQVWTVR</sequence>
<dbReference type="RefSeq" id="WP_151467417.1">
    <property type="nucleotide sequence ID" value="NZ_WBKG01000001.1"/>
</dbReference>